<gene>
    <name evidence="4" type="primary">mxaJ</name>
</gene>
<feature type="domain" description="Solute-binding protein family 3/N-terminal" evidence="3">
    <location>
        <begin position="79"/>
        <end position="319"/>
    </location>
</feature>
<accession>B4Y5L6</accession>
<dbReference type="SMART" id="SM00062">
    <property type="entry name" value="PBPb"/>
    <property type="match status" value="1"/>
</dbReference>
<name>B4Y5L6_9BACT</name>
<sequence>MRSDAYPSDARAGRLRTRTTAGAASMTRRIELLTTLVVAAVSLAWGVPAEAASLGLPSEPGAPASQSSPLNQAPPDSTSLRICAAKKQPPLSLEDGSGLENKIGVALAEAMNLKPQFVWSDKPAIYLVRDFLDRSLCEVIVGLDTGDPRVASSNPYYRTGYVFITRSDRELDIKSWSDPRIGKLGHIAVSFGSPGELLLKDKGLYEDNMAYLYSLVNFRSARNEYSQIDPARMVAEVAAGTADAAVGFAPDVARYVKASTAPLRVTLIEDDAAKASGEKVPQRFDQSVGVRRDDQALLRQVNVALAKAKPKIDAILQADGVPLLPITQ</sequence>
<dbReference type="GO" id="GO:0046170">
    <property type="term" value="P:methanol catabolic process"/>
    <property type="evidence" value="ECO:0007669"/>
    <property type="project" value="InterPro"/>
</dbReference>
<dbReference type="Gene3D" id="3.40.190.10">
    <property type="entry name" value="Periplasmic binding protein-like II"/>
    <property type="match status" value="2"/>
</dbReference>
<keyword evidence="1" id="KW-0732">Signal</keyword>
<evidence type="ECO:0000259" key="3">
    <source>
        <dbReference type="SMART" id="SM00062"/>
    </source>
</evidence>
<dbReference type="SUPFAM" id="SSF53850">
    <property type="entry name" value="Periplasmic binding protein-like II"/>
    <property type="match status" value="1"/>
</dbReference>
<dbReference type="NCBIfam" id="TIGR03870">
    <property type="entry name" value="ABC_MoxJ"/>
    <property type="match status" value="1"/>
</dbReference>
<dbReference type="AlphaFoldDB" id="B4Y5L6"/>
<dbReference type="EMBL" id="EU362857">
    <property type="protein sequence ID" value="ACB32193.1"/>
    <property type="molecule type" value="Genomic_DNA"/>
</dbReference>
<feature type="region of interest" description="Disordered" evidence="2">
    <location>
        <begin position="58"/>
        <end position="77"/>
    </location>
</feature>
<reference evidence="4" key="1">
    <citation type="journal article" date="2008" name="Environ. Microbiol.">
        <title>Revealing the uncultivated majority: combining DNA stable-isotope probing, multiple displacement amplification and metagenomic analyses of uncultivated Methylocystis in acidic peatlands.</title>
        <authorList>
            <person name="Chen Y."/>
            <person name="Dumont M.G."/>
            <person name="Neufeld J.D."/>
            <person name="Bodrossy L."/>
            <person name="Stralis-Pavese N."/>
            <person name="McNamara N.P."/>
            <person name="Ostle N."/>
            <person name="Briones M.J."/>
            <person name="Murrell J.C."/>
        </authorList>
    </citation>
    <scope>NUCLEOTIDE SEQUENCE</scope>
</reference>
<dbReference type="PANTHER" id="PTHR35936:SF17">
    <property type="entry name" value="ARGININE-BINDING EXTRACELLULAR PROTEIN ARTP"/>
    <property type="match status" value="1"/>
</dbReference>
<feature type="region of interest" description="Disordered" evidence="2">
    <location>
        <begin position="1"/>
        <end position="20"/>
    </location>
</feature>
<dbReference type="PANTHER" id="PTHR35936">
    <property type="entry name" value="MEMBRANE-BOUND LYTIC MUREIN TRANSGLYCOSYLASE F"/>
    <property type="match status" value="1"/>
</dbReference>
<dbReference type="InterPro" id="IPR001638">
    <property type="entry name" value="Solute-binding_3/MltF_N"/>
</dbReference>
<dbReference type="InterPro" id="IPR022455">
    <property type="entry name" value="Methanol_oxidation_MoxJ"/>
</dbReference>
<feature type="compositionally biased region" description="Polar residues" evidence="2">
    <location>
        <begin position="64"/>
        <end position="77"/>
    </location>
</feature>
<evidence type="ECO:0000256" key="2">
    <source>
        <dbReference type="SAM" id="MobiDB-lite"/>
    </source>
</evidence>
<evidence type="ECO:0000256" key="1">
    <source>
        <dbReference type="ARBA" id="ARBA00022729"/>
    </source>
</evidence>
<protein>
    <submittedName>
        <fullName evidence="4">MxaJ</fullName>
    </submittedName>
</protein>
<evidence type="ECO:0000313" key="4">
    <source>
        <dbReference type="EMBL" id="ACB32193.1"/>
    </source>
</evidence>
<organism evidence="4">
    <name type="scientific">uncultured bacterium 16A2</name>
    <dbReference type="NCBI Taxonomy" id="508711"/>
    <lineage>
        <taxon>Bacteria</taxon>
        <taxon>environmental samples</taxon>
    </lineage>
</organism>
<proteinExistence type="predicted"/>
<dbReference type="GO" id="GO:0042597">
    <property type="term" value="C:periplasmic space"/>
    <property type="evidence" value="ECO:0007669"/>
    <property type="project" value="InterPro"/>
</dbReference>